<feature type="domain" description="Thioredoxin" evidence="2">
    <location>
        <begin position="97"/>
        <end position="227"/>
    </location>
</feature>
<dbReference type="Proteomes" id="UP001301388">
    <property type="component" value="Unassembled WGS sequence"/>
</dbReference>
<dbReference type="EMBL" id="JAYGIE010000123">
    <property type="protein sequence ID" value="MEA5480421.1"/>
    <property type="molecule type" value="Genomic_DNA"/>
</dbReference>
<dbReference type="Pfam" id="PF02389">
    <property type="entry name" value="Cornifin"/>
    <property type="match status" value="1"/>
</dbReference>
<dbReference type="Gene3D" id="3.40.30.10">
    <property type="entry name" value="Glutaredoxin"/>
    <property type="match status" value="1"/>
</dbReference>
<dbReference type="PROSITE" id="PS51257">
    <property type="entry name" value="PROKAR_LIPOPROTEIN"/>
    <property type="match status" value="1"/>
</dbReference>
<reference evidence="3 4" key="1">
    <citation type="submission" date="2023-12" db="EMBL/GenBank/DDBJ databases">
        <title>Baltic Sea Cyanobacteria.</title>
        <authorList>
            <person name="Delbaje E."/>
            <person name="Fewer D.P."/>
            <person name="Shishido T.K."/>
        </authorList>
    </citation>
    <scope>NUCLEOTIDE SEQUENCE [LARGE SCALE GENOMIC DNA]</scope>
    <source>
        <strain evidence="3 4">UHCC 0370</strain>
    </source>
</reference>
<evidence type="ECO:0000256" key="1">
    <source>
        <dbReference type="SAM" id="SignalP"/>
    </source>
</evidence>
<evidence type="ECO:0000259" key="2">
    <source>
        <dbReference type="PROSITE" id="PS51352"/>
    </source>
</evidence>
<organism evidence="3 4">
    <name type="scientific">Pseudanabaena galeata UHCC 0370</name>
    <dbReference type="NCBI Taxonomy" id="3110310"/>
    <lineage>
        <taxon>Bacteria</taxon>
        <taxon>Bacillati</taxon>
        <taxon>Cyanobacteriota</taxon>
        <taxon>Cyanophyceae</taxon>
        <taxon>Pseudanabaenales</taxon>
        <taxon>Pseudanabaenaceae</taxon>
        <taxon>Pseudanabaena</taxon>
    </lineage>
</organism>
<dbReference type="PROSITE" id="PS51352">
    <property type="entry name" value="THIOREDOXIN_2"/>
    <property type="match status" value="1"/>
</dbReference>
<sequence length="228" mass="23202">MKIKYLASFAAIALLSTGVFIACATPEASKDNAASTTTTTATKPDPCAAKSADPCAAKKADPCAAKSADPCAAKKADPCAAKSADPCAAKKADPCAAKKADPCAAKSASAASIGGPLAQKLQGKPVVVDVYASWCSACKNIAPTVSELKKEYEGKVEFVVLDVSDKSTTAAAEATAQELGLSKFLAENKTQTGSLTIVDPATGKILAQHRNNADKMAYTKVLDAALTK</sequence>
<accession>A0ABU5TQ40</accession>
<dbReference type="PANTHER" id="PTHR47353:SF1">
    <property type="entry name" value="THIOREDOXIN-LIKE PROTEIN HCF164, CHLOROPLASTIC"/>
    <property type="match status" value="1"/>
</dbReference>
<evidence type="ECO:0000313" key="4">
    <source>
        <dbReference type="Proteomes" id="UP001301388"/>
    </source>
</evidence>
<name>A0ABU5TQ40_9CYAN</name>
<dbReference type="PANTHER" id="PTHR47353">
    <property type="entry name" value="THIOREDOXIN-LIKE PROTEIN HCF164, CHLOROPLASTIC"/>
    <property type="match status" value="1"/>
</dbReference>
<dbReference type="RefSeq" id="WP_323263419.1">
    <property type="nucleotide sequence ID" value="NZ_JAYGIE010000123.1"/>
</dbReference>
<feature type="chain" id="PRO_5046630132" evidence="1">
    <location>
        <begin position="22"/>
        <end position="228"/>
    </location>
</feature>
<dbReference type="InterPro" id="IPR036249">
    <property type="entry name" value="Thioredoxin-like_sf"/>
</dbReference>
<dbReference type="SUPFAM" id="SSF52833">
    <property type="entry name" value="Thioredoxin-like"/>
    <property type="match status" value="1"/>
</dbReference>
<comment type="caution">
    <text evidence="3">The sequence shown here is derived from an EMBL/GenBank/DDBJ whole genome shotgun (WGS) entry which is preliminary data.</text>
</comment>
<keyword evidence="4" id="KW-1185">Reference proteome</keyword>
<gene>
    <name evidence="3" type="ORF">VB774_22535</name>
</gene>
<evidence type="ECO:0000313" key="3">
    <source>
        <dbReference type="EMBL" id="MEA5480421.1"/>
    </source>
</evidence>
<dbReference type="Pfam" id="PF00085">
    <property type="entry name" value="Thioredoxin"/>
    <property type="match status" value="1"/>
</dbReference>
<dbReference type="InterPro" id="IPR013766">
    <property type="entry name" value="Thioredoxin_domain"/>
</dbReference>
<proteinExistence type="predicted"/>
<keyword evidence="1" id="KW-0732">Signal</keyword>
<dbReference type="InterPro" id="IPR044241">
    <property type="entry name" value="TxlA/HCF164"/>
</dbReference>
<feature type="signal peptide" evidence="1">
    <location>
        <begin position="1"/>
        <end position="21"/>
    </location>
</feature>
<protein>
    <submittedName>
        <fullName evidence="3">Thioredoxin domain-containing protein</fullName>
    </submittedName>
</protein>